<evidence type="ECO:0000256" key="2">
    <source>
        <dbReference type="SAM" id="Phobius"/>
    </source>
</evidence>
<feature type="compositionally biased region" description="Basic residues" evidence="1">
    <location>
        <begin position="284"/>
        <end position="293"/>
    </location>
</feature>
<keyword evidence="4" id="KW-1185">Reference proteome</keyword>
<feature type="compositionally biased region" description="Basic and acidic residues" evidence="1">
    <location>
        <begin position="257"/>
        <end position="283"/>
    </location>
</feature>
<feature type="compositionally biased region" description="Basic and acidic residues" evidence="1">
    <location>
        <begin position="153"/>
        <end position="173"/>
    </location>
</feature>
<proteinExistence type="predicted"/>
<feature type="region of interest" description="Disordered" evidence="1">
    <location>
        <begin position="1"/>
        <end position="28"/>
    </location>
</feature>
<sequence>MVVQQGRGASPPRPAPRPAQGNADNSLRNGYAAISHSVSGETAAIGLGFLAAGPVGAIVGGAALPVLMAASMWRARRREHDENTNSGTSGADRNDRSGSGRDRSGSGGGNGGGRHRSPNGPGGSGGGGRRKTPKGPGAGGGGLGGGKDRKPKVKDPVADKLGKLGKGLADKVKNRNPKNPKAKNDKPGKAGKDTPGTDAKGPKGLTDPKTPKGRKDHGGKYGDDRPWLGRGHKDKPGRAKKDKRRKGDDTSSASARDGLDPKPPKGPESPEDRRDERIELVRAKREKAARRAATRVGERAAADAARDGTAGDPHTVKLERIRTENQWIDRELHREAQLLALAAGTEQRRSTPVTYPVATTQPASTRAAGVAVARQIDARASTAYQLLAAMAEQLANGLHGDDDADMADHVVELVGIPAMCRNLSIAVRQAAAALQKTAPLHPSVIKHLNNAAVAALTAARMADTIIVVFVQAHREDIYRVMEPRVGEERWNIRNAAGTLDGAKLRAAIMASGQQRLALPAGSSPSGPTGGGSGKLVPASHGSAKKLIRLMAGFDRGHMVVVLSEVAGAAGGVEVVADSITKLYRRMAKSWPTEDVVDDTVRATASKVRTVAAELRKAIKAAQRAHQRELRLNARPRKGARAEKKWDVTKGRRG</sequence>
<keyword evidence="2" id="KW-0812">Transmembrane</keyword>
<organism evidence="3 4">
    <name type="scientific">Streptomyces machairae</name>
    <dbReference type="NCBI Taxonomy" id="3134109"/>
    <lineage>
        <taxon>Bacteria</taxon>
        <taxon>Bacillati</taxon>
        <taxon>Actinomycetota</taxon>
        <taxon>Actinomycetes</taxon>
        <taxon>Kitasatosporales</taxon>
        <taxon>Streptomycetaceae</taxon>
        <taxon>Streptomyces</taxon>
    </lineage>
</organism>
<evidence type="ECO:0000313" key="4">
    <source>
        <dbReference type="Proteomes" id="UP001376459"/>
    </source>
</evidence>
<feature type="compositionally biased region" description="Gly residues" evidence="1">
    <location>
        <begin position="136"/>
        <end position="145"/>
    </location>
</feature>
<feature type="compositionally biased region" description="Basic and acidic residues" evidence="1">
    <location>
        <begin position="182"/>
        <end position="192"/>
    </location>
</feature>
<comment type="caution">
    <text evidence="3">The sequence shown here is derived from an EMBL/GenBank/DDBJ whole genome shotgun (WGS) entry which is preliminary data.</text>
</comment>
<feature type="compositionally biased region" description="Basic and acidic residues" evidence="1">
    <location>
        <begin position="92"/>
        <end position="104"/>
    </location>
</feature>
<evidence type="ECO:0000313" key="3">
    <source>
        <dbReference type="EMBL" id="MEJ8671888.1"/>
    </source>
</evidence>
<feature type="transmembrane region" description="Helical" evidence="2">
    <location>
        <begin position="45"/>
        <end position="70"/>
    </location>
</feature>
<reference evidence="3 4" key="1">
    <citation type="submission" date="2024-03" db="EMBL/GenBank/DDBJ databases">
        <title>Novel Streptomyces species of biotechnological and ecological value are a feature of Machair soil.</title>
        <authorList>
            <person name="Prole J.R."/>
            <person name="Goodfellow M."/>
            <person name="Allenby N."/>
            <person name="Ward A.C."/>
        </authorList>
    </citation>
    <scope>NUCLEOTIDE SEQUENCE [LARGE SCALE GENOMIC DNA]</scope>
    <source>
        <strain evidence="3 4">MS1.AVA.1</strain>
    </source>
</reference>
<keyword evidence="2" id="KW-1133">Transmembrane helix</keyword>
<feature type="region of interest" description="Disordered" evidence="1">
    <location>
        <begin position="77"/>
        <end position="313"/>
    </location>
</feature>
<keyword evidence="2" id="KW-0472">Membrane</keyword>
<feature type="compositionally biased region" description="Basic and acidic residues" evidence="1">
    <location>
        <begin position="296"/>
        <end position="306"/>
    </location>
</feature>
<feature type="region of interest" description="Disordered" evidence="1">
    <location>
        <begin position="630"/>
        <end position="653"/>
    </location>
</feature>
<dbReference type="Proteomes" id="UP001376459">
    <property type="component" value="Unassembled WGS sequence"/>
</dbReference>
<feature type="compositionally biased region" description="Basic and acidic residues" evidence="1">
    <location>
        <begin position="639"/>
        <end position="653"/>
    </location>
</feature>
<feature type="compositionally biased region" description="Low complexity" evidence="1">
    <location>
        <begin position="1"/>
        <end position="10"/>
    </location>
</feature>
<feature type="compositionally biased region" description="Basic and acidic residues" evidence="1">
    <location>
        <begin position="234"/>
        <end position="249"/>
    </location>
</feature>
<dbReference type="EMBL" id="JBBKAK010000001">
    <property type="protein sequence ID" value="MEJ8671888.1"/>
    <property type="molecule type" value="Genomic_DNA"/>
</dbReference>
<feature type="region of interest" description="Disordered" evidence="1">
    <location>
        <begin position="517"/>
        <end position="537"/>
    </location>
</feature>
<gene>
    <name evidence="3" type="ORF">WKI71_36650</name>
</gene>
<protein>
    <submittedName>
        <fullName evidence="3">Uncharacterized protein</fullName>
    </submittedName>
</protein>
<feature type="compositionally biased region" description="Basic and acidic residues" evidence="1">
    <location>
        <begin position="216"/>
        <end position="227"/>
    </location>
</feature>
<accession>A0ABU8UTH6</accession>
<evidence type="ECO:0000256" key="1">
    <source>
        <dbReference type="SAM" id="MobiDB-lite"/>
    </source>
</evidence>
<name>A0ABU8UTH6_9ACTN</name>